<feature type="transmembrane region" description="Helical" evidence="6">
    <location>
        <begin position="77"/>
        <end position="101"/>
    </location>
</feature>
<name>A0ABP8YEP4_9ACTN</name>
<evidence type="ECO:0000256" key="4">
    <source>
        <dbReference type="ARBA" id="ARBA00022989"/>
    </source>
</evidence>
<dbReference type="Proteomes" id="UP001499882">
    <property type="component" value="Unassembled WGS sequence"/>
</dbReference>
<evidence type="ECO:0000313" key="8">
    <source>
        <dbReference type="Proteomes" id="UP001499882"/>
    </source>
</evidence>
<comment type="subcellular location">
    <subcellularLocation>
        <location evidence="1">Cell membrane</location>
        <topology evidence="1">Multi-pass membrane protein</topology>
    </subcellularLocation>
</comment>
<evidence type="ECO:0000256" key="2">
    <source>
        <dbReference type="ARBA" id="ARBA00022475"/>
    </source>
</evidence>
<dbReference type="EMBL" id="BAABKN010000005">
    <property type="protein sequence ID" value="GAA4726157.1"/>
    <property type="molecule type" value="Genomic_DNA"/>
</dbReference>
<accession>A0ABP8YEP4</accession>
<evidence type="ECO:0000256" key="3">
    <source>
        <dbReference type="ARBA" id="ARBA00022692"/>
    </source>
</evidence>
<dbReference type="PANTHER" id="PTHR39087:SF2">
    <property type="entry name" value="UPF0104 MEMBRANE PROTEIN MJ1595"/>
    <property type="match status" value="1"/>
</dbReference>
<sequence>MITTTTGRWLIGVCLALGLLVVALPMGTGVPWASAWSVVAAVPALELVGLVGLWVLGLLSHTITLTAALPSLTHRRALTLSLTGSAVANVLPLGGAAGIALNGRMARTWGYGADQFAAFTVITNVWDVLTKLALPLTVVPAIALVTGVSMGPAFGPALLGSLGLAFVCGVIVAVLSRASAASWIGGLLERCVLGLLRIVRSPRRVRLRPALIDLQASCSGLVRTRWMRLSLGMVLYTALLFLLLWACLAVTGSALAPAVVLVGFAVERLLTLVGLTPGGAGVVEVGLTGALVALGGASASIVAGVLLYRALTYGLEIPVGGVGLAVWLWRRRGARAGPVTGGAVA</sequence>
<feature type="transmembrane region" description="Helical" evidence="6">
    <location>
        <begin position="233"/>
        <end position="266"/>
    </location>
</feature>
<evidence type="ECO:0000256" key="5">
    <source>
        <dbReference type="ARBA" id="ARBA00023136"/>
    </source>
</evidence>
<proteinExistence type="predicted"/>
<gene>
    <name evidence="7" type="ORF">GCM10023350_06100</name>
</gene>
<feature type="transmembrane region" description="Helical" evidence="6">
    <location>
        <begin position="286"/>
        <end position="308"/>
    </location>
</feature>
<keyword evidence="4 6" id="KW-1133">Transmembrane helix</keyword>
<protein>
    <recommendedName>
        <fullName evidence="9">Flippase-like domain-containing protein</fullName>
    </recommendedName>
</protein>
<evidence type="ECO:0000256" key="1">
    <source>
        <dbReference type="ARBA" id="ARBA00004651"/>
    </source>
</evidence>
<evidence type="ECO:0000256" key="6">
    <source>
        <dbReference type="SAM" id="Phobius"/>
    </source>
</evidence>
<dbReference type="PANTHER" id="PTHR39087">
    <property type="entry name" value="UPF0104 MEMBRANE PROTEIN MJ1595"/>
    <property type="match status" value="1"/>
</dbReference>
<dbReference type="RefSeq" id="WP_345525094.1">
    <property type="nucleotide sequence ID" value="NZ_BAABKN010000005.1"/>
</dbReference>
<dbReference type="InterPro" id="IPR022791">
    <property type="entry name" value="L-PG_synthase/AglD"/>
</dbReference>
<keyword evidence="2" id="KW-1003">Cell membrane</keyword>
<keyword evidence="8" id="KW-1185">Reference proteome</keyword>
<keyword evidence="5 6" id="KW-0472">Membrane</keyword>
<organism evidence="7 8">
    <name type="scientific">Nocardioides endophyticus</name>
    <dbReference type="NCBI Taxonomy" id="1353775"/>
    <lineage>
        <taxon>Bacteria</taxon>
        <taxon>Bacillati</taxon>
        <taxon>Actinomycetota</taxon>
        <taxon>Actinomycetes</taxon>
        <taxon>Propionibacteriales</taxon>
        <taxon>Nocardioidaceae</taxon>
        <taxon>Nocardioides</taxon>
    </lineage>
</organism>
<reference evidence="8" key="1">
    <citation type="journal article" date="2019" name="Int. J. Syst. Evol. Microbiol.">
        <title>The Global Catalogue of Microorganisms (GCM) 10K type strain sequencing project: providing services to taxonomists for standard genome sequencing and annotation.</title>
        <authorList>
            <consortium name="The Broad Institute Genomics Platform"/>
            <consortium name="The Broad Institute Genome Sequencing Center for Infectious Disease"/>
            <person name="Wu L."/>
            <person name="Ma J."/>
        </authorList>
    </citation>
    <scope>NUCLEOTIDE SEQUENCE [LARGE SCALE GENOMIC DNA]</scope>
    <source>
        <strain evidence="8">JCM 18532</strain>
    </source>
</reference>
<evidence type="ECO:0008006" key="9">
    <source>
        <dbReference type="Google" id="ProtNLM"/>
    </source>
</evidence>
<dbReference type="Pfam" id="PF03706">
    <property type="entry name" value="LPG_synthase_TM"/>
    <property type="match status" value="1"/>
</dbReference>
<keyword evidence="3 6" id="KW-0812">Transmembrane</keyword>
<feature type="transmembrane region" description="Helical" evidence="6">
    <location>
        <begin position="50"/>
        <end position="70"/>
    </location>
</feature>
<comment type="caution">
    <text evidence="7">The sequence shown here is derived from an EMBL/GenBank/DDBJ whole genome shotgun (WGS) entry which is preliminary data.</text>
</comment>
<feature type="transmembrane region" description="Helical" evidence="6">
    <location>
        <begin position="157"/>
        <end position="175"/>
    </location>
</feature>
<evidence type="ECO:0000313" key="7">
    <source>
        <dbReference type="EMBL" id="GAA4726157.1"/>
    </source>
</evidence>